<dbReference type="InterPro" id="IPR008947">
    <property type="entry name" value="PLipase_C/P1_nuclease_dom_sf"/>
</dbReference>
<dbReference type="InterPro" id="IPR013783">
    <property type="entry name" value="Ig-like_fold"/>
</dbReference>
<dbReference type="InterPro" id="IPR000601">
    <property type="entry name" value="PKD_dom"/>
</dbReference>
<dbReference type="EMBL" id="LR130778">
    <property type="protein sequence ID" value="VDN46989.1"/>
    <property type="molecule type" value="Genomic_DNA"/>
</dbReference>
<dbReference type="Proteomes" id="UP000279029">
    <property type="component" value="Chromosome"/>
</dbReference>
<evidence type="ECO:0000256" key="1">
    <source>
        <dbReference type="SAM" id="SignalP"/>
    </source>
</evidence>
<dbReference type="SUPFAM" id="SSF49299">
    <property type="entry name" value="PKD domain"/>
    <property type="match status" value="1"/>
</dbReference>
<dbReference type="Gene3D" id="2.60.40.10">
    <property type="entry name" value="Immunoglobulins"/>
    <property type="match status" value="1"/>
</dbReference>
<evidence type="ECO:0000259" key="2">
    <source>
        <dbReference type="PROSITE" id="PS50093"/>
    </source>
</evidence>
<evidence type="ECO:0000313" key="4">
    <source>
        <dbReference type="Proteomes" id="UP000279029"/>
    </source>
</evidence>
<dbReference type="GO" id="GO:0016788">
    <property type="term" value="F:hydrolase activity, acting on ester bonds"/>
    <property type="evidence" value="ECO:0007669"/>
    <property type="project" value="InterPro"/>
</dbReference>
<dbReference type="SUPFAM" id="SSF48537">
    <property type="entry name" value="Phospholipase C/P1 nuclease"/>
    <property type="match status" value="1"/>
</dbReference>
<accession>A0A3P7S2J9</accession>
<dbReference type="InterPro" id="IPR035986">
    <property type="entry name" value="PKD_dom_sf"/>
</dbReference>
<gene>
    <name evidence="3" type="ORF">PATL70BA_1114</name>
</gene>
<evidence type="ECO:0000313" key="3">
    <source>
        <dbReference type="EMBL" id="VDN46989.1"/>
    </source>
</evidence>
<dbReference type="Gene3D" id="1.10.575.10">
    <property type="entry name" value="P1 Nuclease"/>
    <property type="match status" value="1"/>
</dbReference>
<dbReference type="PROSITE" id="PS50093">
    <property type="entry name" value="PKD"/>
    <property type="match status" value="1"/>
</dbReference>
<dbReference type="RefSeq" id="WP_172596113.1">
    <property type="nucleotide sequence ID" value="NZ_LR130778.1"/>
</dbReference>
<organism evidence="3 4">
    <name type="scientific">Petrocella atlantisensis</name>
    <dbReference type="NCBI Taxonomy" id="2173034"/>
    <lineage>
        <taxon>Bacteria</taxon>
        <taxon>Bacillati</taxon>
        <taxon>Bacillota</taxon>
        <taxon>Clostridia</taxon>
        <taxon>Lachnospirales</taxon>
        <taxon>Vallitaleaceae</taxon>
        <taxon>Petrocella</taxon>
    </lineage>
</organism>
<dbReference type="AlphaFoldDB" id="A0A3P7S2J9"/>
<reference evidence="3 4" key="1">
    <citation type="submission" date="2018-09" db="EMBL/GenBank/DDBJ databases">
        <authorList>
            <person name="Postec A."/>
        </authorList>
    </citation>
    <scope>NUCLEOTIDE SEQUENCE [LARGE SCALE GENOMIC DNA]</scope>
    <source>
        <strain evidence="3">70B-A</strain>
    </source>
</reference>
<keyword evidence="1" id="KW-0732">Signal</keyword>
<feature type="domain" description="PKD" evidence="2">
    <location>
        <begin position="531"/>
        <end position="627"/>
    </location>
</feature>
<dbReference type="KEGG" id="cbar:PATL70BA_1114"/>
<feature type="signal peptide" evidence="1">
    <location>
        <begin position="1"/>
        <end position="25"/>
    </location>
</feature>
<name>A0A3P7S2J9_9FIRM</name>
<proteinExistence type="predicted"/>
<keyword evidence="4" id="KW-1185">Reference proteome</keyword>
<sequence>MKSIIKMRRHISRLILLLLFVQSSALPSYGWEQNTHEEINRTSVDRFSNQYETSKKYKYNFVNFDKAISAPNVTSSGKFERTYLQQWFLKPARDHVVHGGFSADEPHIYVSVKHFYDPLALSGSHQLTDQYALHGWHIYEAIPANDWALYKDENPYSLINAMHNYKRALEIPCDASVSSMPMTADFRDFAGTPTDLQEMRSMYTGKAMRGLGEVMHLVADMTQPAHVRNDAHPKYEITETAVKNRILSRNITKMPRLDGLLLDDYGSTINQLMVGLATWTNQNFYSEDTLADTQLEVKPRNGEIPYSSPQLSNMDKKVTDKFYTWYQTFGGVEVPMVRLESGYVYDSYVITADFATQQAFVLIPLAVAATTRTMNLFFPTLDMKQMITEVEPDDDILEEALKKGAEELKQFTYDATLSHLVENDPEWRVVDFKINYAGPGEIWTVKGNKHEKLCDVEFKDGKIVRYPDPLTGEMIDGTPTFWMPLGTDKKISLGGSFIDYTIEMDDALYAVAHAGVQIVNSEHYVFEQNAPTITLEADRTTIMPGEAVTFKVEIENAPERYKLEWTFGDEEDDEENILPPVITRDKEMTHIYEKEKEYLARVKIIDTKRNLERASDSINISSYMGEMAGPWDVVLTIEEESQVLRTMIIALMKVIINVFIIPIAEAFGEDPGNMDSQIETFTFVGTTMTYALELRRIEESEVLYEGPFTFVESNTGYIEGADDIVGLRMEIKKGAVVMIALAYTEDGTYVEYEFLKNGKMVGPGEIVGDYDLTGFMSGSWRATKK</sequence>
<protein>
    <recommendedName>
        <fullName evidence="2">PKD domain-containing protein</fullName>
    </recommendedName>
</protein>
<feature type="chain" id="PRO_5039034684" description="PKD domain-containing protein" evidence="1">
    <location>
        <begin position="26"/>
        <end position="785"/>
    </location>
</feature>